<reference evidence="2 3" key="1">
    <citation type="submission" date="2020-03" db="EMBL/GenBank/DDBJ databases">
        <title>Leucobacter sp. nov., isolated from beetles.</title>
        <authorList>
            <person name="Hyun D.-W."/>
            <person name="Bae J.-W."/>
        </authorList>
    </citation>
    <scope>NUCLEOTIDE SEQUENCE [LARGE SCALE GENOMIC DNA]</scope>
    <source>
        <strain evidence="2 3">HDW9C</strain>
    </source>
</reference>
<keyword evidence="3" id="KW-1185">Reference proteome</keyword>
<feature type="transmembrane region" description="Helical" evidence="1">
    <location>
        <begin position="41"/>
        <end position="59"/>
    </location>
</feature>
<accession>A0A6G7XI70</accession>
<organism evidence="2 3">
    <name type="scientific">Leucobacter viscericola</name>
    <dbReference type="NCBI Taxonomy" id="2714935"/>
    <lineage>
        <taxon>Bacteria</taxon>
        <taxon>Bacillati</taxon>
        <taxon>Actinomycetota</taxon>
        <taxon>Actinomycetes</taxon>
        <taxon>Micrococcales</taxon>
        <taxon>Microbacteriaceae</taxon>
        <taxon>Leucobacter</taxon>
    </lineage>
</organism>
<dbReference type="Proteomes" id="UP000502677">
    <property type="component" value="Chromosome"/>
</dbReference>
<dbReference type="PANTHER" id="PTHR34980:SF2">
    <property type="entry name" value="INNER MEMBRANE PROTEIN YHAH-RELATED"/>
    <property type="match status" value="1"/>
</dbReference>
<dbReference type="PANTHER" id="PTHR34980">
    <property type="entry name" value="INNER MEMBRANE PROTEIN-RELATED-RELATED"/>
    <property type="match status" value="1"/>
</dbReference>
<dbReference type="GO" id="GO:0005886">
    <property type="term" value="C:plasma membrane"/>
    <property type="evidence" value="ECO:0007669"/>
    <property type="project" value="TreeGrafter"/>
</dbReference>
<name>A0A6G7XI70_9MICO</name>
<dbReference type="Pfam" id="PF05656">
    <property type="entry name" value="DUF805"/>
    <property type="match status" value="1"/>
</dbReference>
<evidence type="ECO:0000256" key="1">
    <source>
        <dbReference type="SAM" id="Phobius"/>
    </source>
</evidence>
<dbReference type="KEGG" id="lvi:G7068_13940"/>
<protein>
    <submittedName>
        <fullName evidence="2">DUF805 domain-containing protein</fullName>
    </submittedName>
</protein>
<sequence>MSNVAFIRKAALSTRHSWSRAMGAFFENAYRLRGRASRSEYWWWMGTNVLVLLLLWVVIPLLSGASVGRPLRVGPFGSAIFADVSLFEIVTEPGVHTLAGDVCAWLSAVWIVLTLLPGITVLVRRLHDSGLSGWWGWLAIVPFGQVVVLILALRRSRPTSPNGSGFTVASSQSA</sequence>
<dbReference type="InterPro" id="IPR008523">
    <property type="entry name" value="DUF805"/>
</dbReference>
<feature type="transmembrane region" description="Helical" evidence="1">
    <location>
        <begin position="134"/>
        <end position="153"/>
    </location>
</feature>
<evidence type="ECO:0000313" key="2">
    <source>
        <dbReference type="EMBL" id="QIK64176.1"/>
    </source>
</evidence>
<gene>
    <name evidence="2" type="ORF">G7068_13940</name>
</gene>
<feature type="transmembrane region" description="Helical" evidence="1">
    <location>
        <begin position="71"/>
        <end position="90"/>
    </location>
</feature>
<dbReference type="RefSeq" id="WP_166292513.1">
    <property type="nucleotide sequence ID" value="NZ_CP049863.1"/>
</dbReference>
<dbReference type="AlphaFoldDB" id="A0A6G7XI70"/>
<keyword evidence="1" id="KW-0812">Transmembrane</keyword>
<dbReference type="EMBL" id="CP049863">
    <property type="protein sequence ID" value="QIK64176.1"/>
    <property type="molecule type" value="Genomic_DNA"/>
</dbReference>
<keyword evidence="1" id="KW-0472">Membrane</keyword>
<proteinExistence type="predicted"/>
<feature type="transmembrane region" description="Helical" evidence="1">
    <location>
        <begin position="102"/>
        <end position="122"/>
    </location>
</feature>
<keyword evidence="1" id="KW-1133">Transmembrane helix</keyword>
<evidence type="ECO:0000313" key="3">
    <source>
        <dbReference type="Proteomes" id="UP000502677"/>
    </source>
</evidence>